<protein>
    <submittedName>
        <fullName evidence="2">Uncharacterized protein</fullName>
    </submittedName>
</protein>
<evidence type="ECO:0000313" key="3">
    <source>
        <dbReference type="Proteomes" id="UP000236333"/>
    </source>
</evidence>
<sequence>MRTSKLDAADVQHEVVGCSVPSTDLKADVAAALAKRNGAQLNVVIVCSHTEPAQENTNAGLALEVEQLKEVQAAVEEAGVGHVFVYGSQTKGQAPLQGGKRRALMSSFTGFGPYTVCGPLCQTQVRWLEGMLGMLILALASCSGLVCLYVLDTPTRFEAPKDLAPQQ</sequence>
<keyword evidence="1" id="KW-0472">Membrane</keyword>
<dbReference type="AlphaFoldDB" id="A0A2J8A7Y9"/>
<keyword evidence="1" id="KW-0812">Transmembrane</keyword>
<reference evidence="2 3" key="1">
    <citation type="journal article" date="2017" name="Mol. Biol. Evol.">
        <title>The 4-celled Tetrabaena socialis nuclear genome reveals the essential components for genetic control of cell number at the origin of multicellularity in the volvocine lineage.</title>
        <authorList>
            <person name="Featherston J."/>
            <person name="Arakaki Y."/>
            <person name="Hanschen E.R."/>
            <person name="Ferris P.J."/>
            <person name="Michod R.E."/>
            <person name="Olson B.J.S.C."/>
            <person name="Nozaki H."/>
            <person name="Durand P.M."/>
        </authorList>
    </citation>
    <scope>NUCLEOTIDE SEQUENCE [LARGE SCALE GENOMIC DNA]</scope>
    <source>
        <strain evidence="2 3">NIES-571</strain>
    </source>
</reference>
<dbReference type="OrthoDB" id="529825at2759"/>
<organism evidence="2 3">
    <name type="scientific">Tetrabaena socialis</name>
    <dbReference type="NCBI Taxonomy" id="47790"/>
    <lineage>
        <taxon>Eukaryota</taxon>
        <taxon>Viridiplantae</taxon>
        <taxon>Chlorophyta</taxon>
        <taxon>core chlorophytes</taxon>
        <taxon>Chlorophyceae</taxon>
        <taxon>CS clade</taxon>
        <taxon>Chlamydomonadales</taxon>
        <taxon>Tetrabaenaceae</taxon>
        <taxon>Tetrabaena</taxon>
    </lineage>
</organism>
<evidence type="ECO:0000256" key="1">
    <source>
        <dbReference type="SAM" id="Phobius"/>
    </source>
</evidence>
<feature type="transmembrane region" description="Helical" evidence="1">
    <location>
        <begin position="132"/>
        <end position="151"/>
    </location>
</feature>
<comment type="caution">
    <text evidence="2">The sequence shown here is derived from an EMBL/GenBank/DDBJ whole genome shotgun (WGS) entry which is preliminary data.</text>
</comment>
<gene>
    <name evidence="2" type="ORF">TSOC_004784</name>
</gene>
<dbReference type="PANTHER" id="PTHR35285">
    <property type="entry name" value="2-C-METHYL-D-ERYTHRITOL 4-PHOSPHATE CYTIDYLYLTRANSFERASE"/>
    <property type="match status" value="1"/>
</dbReference>
<dbReference type="Proteomes" id="UP000236333">
    <property type="component" value="Unassembled WGS sequence"/>
</dbReference>
<name>A0A2J8A7Y9_9CHLO</name>
<accession>A0A2J8A7Y9</accession>
<keyword evidence="3" id="KW-1185">Reference proteome</keyword>
<dbReference type="PANTHER" id="PTHR35285:SF1">
    <property type="entry name" value="2-C-METHYL-D-ERYTHRITOL 4-PHOSPHATE CYTIDYLYLTRANSFERASE"/>
    <property type="match status" value="1"/>
</dbReference>
<evidence type="ECO:0000313" key="2">
    <source>
        <dbReference type="EMBL" id="PNH08631.1"/>
    </source>
</evidence>
<keyword evidence="1" id="KW-1133">Transmembrane helix</keyword>
<dbReference type="EMBL" id="PGGS01000121">
    <property type="protein sequence ID" value="PNH08631.1"/>
    <property type="molecule type" value="Genomic_DNA"/>
</dbReference>
<proteinExistence type="predicted"/>